<feature type="coiled-coil region" evidence="1">
    <location>
        <begin position="2"/>
        <end position="36"/>
    </location>
</feature>
<comment type="caution">
    <text evidence="2">The sequence shown here is derived from an EMBL/GenBank/DDBJ whole genome shotgun (WGS) entry which is preliminary data.</text>
</comment>
<dbReference type="Proteomes" id="UP001054945">
    <property type="component" value="Unassembled WGS sequence"/>
</dbReference>
<accession>A0AAV4ULS2</accession>
<evidence type="ECO:0000313" key="3">
    <source>
        <dbReference type="Proteomes" id="UP001054945"/>
    </source>
</evidence>
<keyword evidence="3" id="KW-1185">Reference proteome</keyword>
<name>A0AAV4ULS2_CAEEX</name>
<evidence type="ECO:0000256" key="1">
    <source>
        <dbReference type="SAM" id="Coils"/>
    </source>
</evidence>
<protein>
    <submittedName>
        <fullName evidence="2">Uncharacterized protein</fullName>
    </submittedName>
</protein>
<organism evidence="2 3">
    <name type="scientific">Caerostris extrusa</name>
    <name type="common">Bark spider</name>
    <name type="synonym">Caerostris bankana</name>
    <dbReference type="NCBI Taxonomy" id="172846"/>
    <lineage>
        <taxon>Eukaryota</taxon>
        <taxon>Metazoa</taxon>
        <taxon>Ecdysozoa</taxon>
        <taxon>Arthropoda</taxon>
        <taxon>Chelicerata</taxon>
        <taxon>Arachnida</taxon>
        <taxon>Araneae</taxon>
        <taxon>Araneomorphae</taxon>
        <taxon>Entelegynae</taxon>
        <taxon>Araneoidea</taxon>
        <taxon>Araneidae</taxon>
        <taxon>Caerostris</taxon>
    </lineage>
</organism>
<keyword evidence="1" id="KW-0175">Coiled coil</keyword>
<sequence>MYESVVQRVVTTDEALKQLEEKYEALLAAQKQWLVERAQLIQLIPAEKSSGLPGPSRSPMSPAKNAGLILRKGRYPGSHRKSIIRRAVILLASLVIWRNKWWNGGGSFPEADTILHRAVLSSLSCSVSAIHQSFLNLIISDLILLSFLMEF</sequence>
<dbReference type="AlphaFoldDB" id="A0AAV4ULS2"/>
<evidence type="ECO:0000313" key="2">
    <source>
        <dbReference type="EMBL" id="GIY58664.1"/>
    </source>
</evidence>
<dbReference type="EMBL" id="BPLR01013086">
    <property type="protein sequence ID" value="GIY58664.1"/>
    <property type="molecule type" value="Genomic_DNA"/>
</dbReference>
<reference evidence="2 3" key="1">
    <citation type="submission" date="2021-06" db="EMBL/GenBank/DDBJ databases">
        <title>Caerostris extrusa draft genome.</title>
        <authorList>
            <person name="Kono N."/>
            <person name="Arakawa K."/>
        </authorList>
    </citation>
    <scope>NUCLEOTIDE SEQUENCE [LARGE SCALE GENOMIC DNA]</scope>
</reference>
<gene>
    <name evidence="2" type="ORF">CEXT_695831</name>
</gene>
<proteinExistence type="predicted"/>